<dbReference type="Gene3D" id="3.40.50.300">
    <property type="entry name" value="P-loop containing nucleotide triphosphate hydrolases"/>
    <property type="match status" value="1"/>
</dbReference>
<evidence type="ECO:0000313" key="3">
    <source>
        <dbReference type="Proteomes" id="UP000186817"/>
    </source>
</evidence>
<dbReference type="OrthoDB" id="435692at2759"/>
<reference evidence="2 3" key="1">
    <citation type="submission" date="2016-02" db="EMBL/GenBank/DDBJ databases">
        <title>Genome analysis of coral dinoflagellate symbionts highlights evolutionary adaptations to a symbiotic lifestyle.</title>
        <authorList>
            <person name="Aranda M."/>
            <person name="Li Y."/>
            <person name="Liew Y.J."/>
            <person name="Baumgarten S."/>
            <person name="Simakov O."/>
            <person name="Wilson M."/>
            <person name="Piel J."/>
            <person name="Ashoor H."/>
            <person name="Bougouffa S."/>
            <person name="Bajic V.B."/>
            <person name="Ryu T."/>
            <person name="Ravasi T."/>
            <person name="Bayer T."/>
            <person name="Micklem G."/>
            <person name="Kim H."/>
            <person name="Bhak J."/>
            <person name="Lajeunesse T.C."/>
            <person name="Voolstra C.R."/>
        </authorList>
    </citation>
    <scope>NUCLEOTIDE SEQUENCE [LARGE SCALE GENOMIC DNA]</scope>
    <source>
        <strain evidence="2 3">CCMP2467</strain>
    </source>
</reference>
<keyword evidence="3" id="KW-1185">Reference proteome</keyword>
<dbReference type="Proteomes" id="UP000186817">
    <property type="component" value="Unassembled WGS sequence"/>
</dbReference>
<dbReference type="InterPro" id="IPR027417">
    <property type="entry name" value="P-loop_NTPase"/>
</dbReference>
<feature type="chain" id="PRO_5012593234" description="ATP-dependent DNA helicase" evidence="1">
    <location>
        <begin position="25"/>
        <end position="1347"/>
    </location>
</feature>
<accession>A0A1Q9DE23</accession>
<keyword evidence="1" id="KW-0732">Signal</keyword>
<dbReference type="EMBL" id="LSRX01000584">
    <property type="protein sequence ID" value="OLP93375.1"/>
    <property type="molecule type" value="Genomic_DNA"/>
</dbReference>
<evidence type="ECO:0008006" key="4">
    <source>
        <dbReference type="Google" id="ProtNLM"/>
    </source>
</evidence>
<evidence type="ECO:0000256" key="1">
    <source>
        <dbReference type="SAM" id="SignalP"/>
    </source>
</evidence>
<protein>
    <recommendedName>
        <fullName evidence="4">ATP-dependent DNA helicase</fullName>
    </recommendedName>
</protein>
<organism evidence="2 3">
    <name type="scientific">Symbiodinium microadriaticum</name>
    <name type="common">Dinoflagellate</name>
    <name type="synonym">Zooxanthella microadriatica</name>
    <dbReference type="NCBI Taxonomy" id="2951"/>
    <lineage>
        <taxon>Eukaryota</taxon>
        <taxon>Sar</taxon>
        <taxon>Alveolata</taxon>
        <taxon>Dinophyceae</taxon>
        <taxon>Suessiales</taxon>
        <taxon>Symbiodiniaceae</taxon>
        <taxon>Symbiodinium</taxon>
    </lineage>
</organism>
<proteinExistence type="predicted"/>
<comment type="caution">
    <text evidence="2">The sequence shown here is derived from an EMBL/GenBank/DDBJ whole genome shotgun (WGS) entry which is preliminary data.</text>
</comment>
<gene>
    <name evidence="2" type="ORF">AK812_SmicGene24732</name>
</gene>
<dbReference type="Pfam" id="PF13245">
    <property type="entry name" value="AAA_19"/>
    <property type="match status" value="1"/>
</dbReference>
<dbReference type="SUPFAM" id="SSF52540">
    <property type="entry name" value="P-loop containing nucleoside triphosphate hydrolases"/>
    <property type="match status" value="1"/>
</dbReference>
<name>A0A1Q9DE23_SYMMI</name>
<feature type="signal peptide" evidence="1">
    <location>
        <begin position="1"/>
        <end position="24"/>
    </location>
</feature>
<sequence length="1347" mass="149286">MRQRWMFLCIAVLVIFVWLCNVAASTVAVRGLYQCFSQLTRILRQAKSTSTAAWSSLRRARRLAALQVVGVSVSLVSTSLLLPAAFYTSGGLLLLYDDSGDDGIWWDECLLWVTSLVQFVDSSGNAVAVLLLSGSHRLWSEDSQPSQSSQRMSCCECPTRPKAASATEPTWSPAWKAKVQELSLRGMTLRSLLRFYQQDLPSMPDWRYSPKEHKTRDVVRRSIVPLTSGEESAYAASSLNRDGARRAQVMVTHNWGNCFKDLLAAVISDALQESSFNLAANLLEEDCAFLCEILAKSGRLDDTYWICAFAVNQHISICHTNPYDRDPFTNELHPVCSCSSVNISDLDGRSTSSEINKFDNMMYHLKATGGCRQIVAVDQSIGLFNRAWCVAEIAEAKRLQMTQSLQLASRATIMQRARTLENLDVRCMRASSKADKELILKKIESITNIDQFNKELRSLILDPKSGLLASWHAVDSLQQIGEAGRLVRWGLADAGTGKDMQIFRIPEEATRAEDRFKVDHVRTLQLFVPKWQLMEKNFVYASELLQHSVCFAISVLLYTDGTRMIRIGGTLVYVVHASVAHRFVKMSAVHIKAYLAVLFIIGAAETLETRHMDPSDVAVMQTLNAVFRVGMVVLHMDPHIHAVGQMVVSGCDILIKILMHGFTPGVVAYVWVEVFVATGTVILSISLEYYMRETLAAQFRSQDAETMVAGFRRMLRGICDGEVLLDGQLRIKGPCGCINQILSPGISVDLLDDAKGSSIARSARLSEMMLLVNAAKKHQEATPGETKVLAAIDPSDHANFVLEDSDLSITGHRRSPSKQDLKKAWSRRVQCGDGNHCLKKYVAGYLAKASDALQFLSKHAAAEDTTWRQAYRSLCKRSPTEQELVMEFAGLSMVKHSFSGIDILAPIPGSEANNNSGRQYEVYERHLRQPSGEFGDARGMLEERLLPEVPAGLSLPGFEDELSFEMVLRMQGSDRQQIFQVILDDSGPQYSLLFCSGSSRLSSPTMVARAAIRAGVGSKRLEHQRRRDKRNRVLQVSGSPGTGKAEVVIAAAKLVLEGDCRVLIAGPIGVLVAVYRLRLPANERLAMETIHSAFKLTRAADAAYIPPGKLRCFNVIIFDEVSQIDAQVWADLITALGELNPAPLVLFVGDFQQLQPVHGAPQLQLDLDTQVGEGTVDRIDLKNHNMARTIDPDMLAFLNKIREQQPSRRALQQCFAGRVWNQSDATANAQAWQDLNEKSFTFLTVTNKAAASLNLARLALDFPREADLLANNAGIPSEDGDIIIISGMRVRLTYNVNKQEGFVNGNSGIVRLTLRKDVFVMESSQQQSVLVYPVTIRGRKFLPVAYG</sequence>
<evidence type="ECO:0000313" key="2">
    <source>
        <dbReference type="EMBL" id="OLP93375.1"/>
    </source>
</evidence>